<dbReference type="SMART" id="SM00450">
    <property type="entry name" value="RHOD"/>
    <property type="match status" value="1"/>
</dbReference>
<evidence type="ECO:0000256" key="2">
    <source>
        <dbReference type="ARBA" id="ARBA00013064"/>
    </source>
</evidence>
<feature type="compositionally biased region" description="Low complexity" evidence="5">
    <location>
        <begin position="426"/>
        <end position="453"/>
    </location>
</feature>
<dbReference type="FunFam" id="3.40.250.10:FF:000054">
    <property type="entry name" value="Dual specificity phosphatase 9"/>
    <property type="match status" value="1"/>
</dbReference>
<dbReference type="CDD" id="cd01446">
    <property type="entry name" value="DSP_MapKP"/>
    <property type="match status" value="1"/>
</dbReference>
<dbReference type="GO" id="GO:0008330">
    <property type="term" value="F:protein tyrosine/threonine phosphatase activity"/>
    <property type="evidence" value="ECO:0007669"/>
    <property type="project" value="TreeGrafter"/>
</dbReference>
<reference evidence="9" key="1">
    <citation type="submission" date="2018-01" db="EMBL/GenBank/DDBJ databases">
        <title>An insight into the sialome of Amazonian anophelines.</title>
        <authorList>
            <person name="Ribeiro J.M."/>
            <person name="Scarpassa V."/>
            <person name="Calvo E."/>
        </authorList>
    </citation>
    <scope>NUCLEOTIDE SEQUENCE</scope>
    <source>
        <tissue evidence="9">Salivary glands</tissue>
    </source>
</reference>
<dbReference type="InterPro" id="IPR036873">
    <property type="entry name" value="Rhodanese-like_dom_sf"/>
</dbReference>
<evidence type="ECO:0000259" key="8">
    <source>
        <dbReference type="PROSITE" id="PS50206"/>
    </source>
</evidence>
<evidence type="ECO:0000256" key="4">
    <source>
        <dbReference type="ARBA" id="ARBA00022912"/>
    </source>
</evidence>
<name>A0A2M4AAE0_9DIPT</name>
<evidence type="ECO:0000256" key="3">
    <source>
        <dbReference type="ARBA" id="ARBA00022801"/>
    </source>
</evidence>
<feature type="compositionally biased region" description="Gly residues" evidence="5">
    <location>
        <begin position="410"/>
        <end position="425"/>
    </location>
</feature>
<dbReference type="GO" id="GO:0005829">
    <property type="term" value="C:cytosol"/>
    <property type="evidence" value="ECO:0007669"/>
    <property type="project" value="TreeGrafter"/>
</dbReference>
<dbReference type="SUPFAM" id="SSF52821">
    <property type="entry name" value="Rhodanese/Cell cycle control phosphatase"/>
    <property type="match status" value="1"/>
</dbReference>
<feature type="compositionally biased region" description="Polar residues" evidence="5">
    <location>
        <begin position="375"/>
        <end position="385"/>
    </location>
</feature>
<evidence type="ECO:0000259" key="7">
    <source>
        <dbReference type="PROSITE" id="PS50056"/>
    </source>
</evidence>
<dbReference type="InterPro" id="IPR000387">
    <property type="entry name" value="Tyr_Pase_dom"/>
</dbReference>
<dbReference type="InterPro" id="IPR001763">
    <property type="entry name" value="Rhodanese-like_dom"/>
</dbReference>
<dbReference type="GO" id="GO:0017017">
    <property type="term" value="F:MAP kinase tyrosine/serine/threonine phosphatase activity"/>
    <property type="evidence" value="ECO:0007669"/>
    <property type="project" value="InterPro"/>
</dbReference>
<dbReference type="PANTHER" id="PTHR10159">
    <property type="entry name" value="DUAL SPECIFICITY PROTEIN PHOSPHATASE"/>
    <property type="match status" value="1"/>
</dbReference>
<feature type="domain" description="Tyrosine specific protein phosphatases" evidence="7">
    <location>
        <begin position="293"/>
        <end position="353"/>
    </location>
</feature>
<dbReference type="SUPFAM" id="SSF52799">
    <property type="entry name" value="(Phosphotyrosine protein) phosphatases II"/>
    <property type="match status" value="1"/>
</dbReference>
<feature type="compositionally biased region" description="Low complexity" evidence="5">
    <location>
        <begin position="386"/>
        <end position="409"/>
    </location>
</feature>
<dbReference type="PROSITE" id="PS50054">
    <property type="entry name" value="TYR_PHOSPHATASE_DUAL"/>
    <property type="match status" value="1"/>
</dbReference>
<feature type="domain" description="Rhodanese" evidence="8">
    <location>
        <begin position="21"/>
        <end position="168"/>
    </location>
</feature>
<dbReference type="InterPro" id="IPR020422">
    <property type="entry name" value="TYR_PHOSPHATASE_DUAL_dom"/>
</dbReference>
<protein>
    <recommendedName>
        <fullName evidence="2">protein-tyrosine-phosphatase</fullName>
        <ecNumber evidence="2">3.1.3.48</ecNumber>
    </recommendedName>
</protein>
<keyword evidence="3" id="KW-0378">Hydrolase</keyword>
<dbReference type="InterPro" id="IPR008343">
    <property type="entry name" value="MKP"/>
</dbReference>
<evidence type="ECO:0000313" key="9">
    <source>
        <dbReference type="EMBL" id="MBW37763.1"/>
    </source>
</evidence>
<dbReference type="InterPro" id="IPR000340">
    <property type="entry name" value="Dual-sp_phosphatase_cat-dom"/>
</dbReference>
<dbReference type="GO" id="GO:0043409">
    <property type="term" value="P:negative regulation of MAPK cascade"/>
    <property type="evidence" value="ECO:0007669"/>
    <property type="project" value="TreeGrafter"/>
</dbReference>
<accession>A0A2M4AAE0</accession>
<evidence type="ECO:0000256" key="1">
    <source>
        <dbReference type="ARBA" id="ARBA00008601"/>
    </source>
</evidence>
<feature type="domain" description="Tyrosine-protein phosphatase" evidence="6">
    <location>
        <begin position="227"/>
        <end position="372"/>
    </location>
</feature>
<dbReference type="PROSITE" id="PS50206">
    <property type="entry name" value="RHODANESE_3"/>
    <property type="match status" value="1"/>
</dbReference>
<comment type="similarity">
    <text evidence="1">Belongs to the protein-tyrosine phosphatase family. Non-receptor class dual specificity subfamily.</text>
</comment>
<feature type="compositionally biased region" description="Basic residues" evidence="5">
    <location>
        <begin position="468"/>
        <end position="494"/>
    </location>
</feature>
<dbReference type="Pfam" id="PF00782">
    <property type="entry name" value="DSPc"/>
    <property type="match status" value="1"/>
</dbReference>
<organism evidence="9">
    <name type="scientific">Anopheles triannulatus</name>
    <dbReference type="NCBI Taxonomy" id="58253"/>
    <lineage>
        <taxon>Eukaryota</taxon>
        <taxon>Metazoa</taxon>
        <taxon>Ecdysozoa</taxon>
        <taxon>Arthropoda</taxon>
        <taxon>Hexapoda</taxon>
        <taxon>Insecta</taxon>
        <taxon>Pterygota</taxon>
        <taxon>Neoptera</taxon>
        <taxon>Endopterygota</taxon>
        <taxon>Diptera</taxon>
        <taxon>Nematocera</taxon>
        <taxon>Culicoidea</taxon>
        <taxon>Culicidae</taxon>
        <taxon>Anophelinae</taxon>
        <taxon>Anopheles</taxon>
    </lineage>
</organism>
<dbReference type="PRINTS" id="PR01764">
    <property type="entry name" value="MAPKPHPHTASE"/>
</dbReference>
<dbReference type="CDD" id="cd14566">
    <property type="entry name" value="DSP_MKP_classII"/>
    <property type="match status" value="1"/>
</dbReference>
<dbReference type="SMART" id="SM00195">
    <property type="entry name" value="DSPc"/>
    <property type="match status" value="1"/>
</dbReference>
<dbReference type="AlphaFoldDB" id="A0A2M4AAE0"/>
<sequence>MPDHDIEMITSEQLHAALRKSQKHFIILDCRSSHEYTESHIRTAVNFSIPSIMLRRFAAGKIDITSTIKCRDLKERILSCYKESTFVLYNNSNEPVDDGTMVASVAAAAATRGAEEPPLLLGGGPSGGIANDTTINVLHRKLKQDGCRVVCLEGGYANFRQSFPEWCEDEVINANLQTGCAATEQLMGLRSLRISIPFSDSACSSSTESSDCESTTNYLSEATVNVEPIEILPGLFLGNASHSEDLKSLKKYNIKYILNVTPDLPNVFERDGQIRYLQIPITDHWSQASDLANHFPDAIKFIDEARSKGCGVLVHCLAGVSRSVTVTLAYLMFARTLSLNDAFLLVRSRKPDVSPNFHFMQQLHSFEQQLNIDPSQSATAKQQLFSASSSSCSSGGGAASSSTPSSLDGSSGGGGGSGSGGGSSSDGGTISTTPFSASSIGSSGSSGSTGLDPSTRHQQHSQHSLPPRQHHHHHHQQHHHHHHHHHAHHQQQLHSRHMVKYNCTCVEVECKCTQAAIDLLGPFTTGISPDSGIEFDRWTPSSNTPK</sequence>
<keyword evidence="4" id="KW-0904">Protein phosphatase</keyword>
<dbReference type="InterPro" id="IPR029021">
    <property type="entry name" value="Prot-tyrosine_phosphatase-like"/>
</dbReference>
<dbReference type="PROSITE" id="PS50056">
    <property type="entry name" value="TYR_PHOSPHATASE_2"/>
    <property type="match status" value="1"/>
</dbReference>
<dbReference type="FunFam" id="3.90.190.10:FF:000204">
    <property type="entry name" value="Dual specificity protein phosphatase Mpk3"/>
    <property type="match status" value="1"/>
</dbReference>
<evidence type="ECO:0000259" key="6">
    <source>
        <dbReference type="PROSITE" id="PS50054"/>
    </source>
</evidence>
<dbReference type="EMBL" id="GGFK01004442">
    <property type="protein sequence ID" value="MBW37763.1"/>
    <property type="molecule type" value="Transcribed_RNA"/>
</dbReference>
<dbReference type="Gene3D" id="3.90.190.10">
    <property type="entry name" value="Protein tyrosine phosphatase superfamily"/>
    <property type="match status" value="1"/>
</dbReference>
<evidence type="ECO:0000256" key="5">
    <source>
        <dbReference type="SAM" id="MobiDB-lite"/>
    </source>
</evidence>
<dbReference type="EC" id="3.1.3.48" evidence="2"/>
<proteinExistence type="inferred from homology"/>
<dbReference type="GO" id="GO:0033550">
    <property type="term" value="F:MAP kinase tyrosine phosphatase activity"/>
    <property type="evidence" value="ECO:0007669"/>
    <property type="project" value="TreeGrafter"/>
</dbReference>
<feature type="region of interest" description="Disordered" evidence="5">
    <location>
        <begin position="375"/>
        <end position="494"/>
    </location>
</feature>
<dbReference type="PANTHER" id="PTHR10159:SF519">
    <property type="entry name" value="DUAL SPECIFICITY PROTEIN PHOSPHATASE MPK3"/>
    <property type="match status" value="1"/>
</dbReference>
<dbReference type="Pfam" id="PF00581">
    <property type="entry name" value="Rhodanese"/>
    <property type="match status" value="1"/>
</dbReference>
<dbReference type="Gene3D" id="3.40.250.10">
    <property type="entry name" value="Rhodanese-like domain"/>
    <property type="match status" value="1"/>
</dbReference>